<keyword evidence="8" id="KW-0496">Mitochondrion</keyword>
<organism evidence="13 14">
    <name type="scientific">Panagrellus redivivus</name>
    <name type="common">Microworm</name>
    <dbReference type="NCBI Taxonomy" id="6233"/>
    <lineage>
        <taxon>Eukaryota</taxon>
        <taxon>Metazoa</taxon>
        <taxon>Ecdysozoa</taxon>
        <taxon>Nematoda</taxon>
        <taxon>Chromadorea</taxon>
        <taxon>Rhabditida</taxon>
        <taxon>Tylenchina</taxon>
        <taxon>Panagrolaimomorpha</taxon>
        <taxon>Panagrolaimoidea</taxon>
        <taxon>Panagrolaimidae</taxon>
        <taxon>Panagrellus</taxon>
    </lineage>
</organism>
<dbReference type="FunFam" id="3.40.50.150:FF:000055">
    <property type="entry name" value="5-methylcytosine rRNA methyltransferase NSUN4"/>
    <property type="match status" value="1"/>
</dbReference>
<feature type="active site" description="Nucleophile" evidence="11">
    <location>
        <position position="401"/>
    </location>
</feature>
<dbReference type="PANTHER" id="PTHR22808">
    <property type="entry name" value="NCL1 YEAST -RELATED NOL1/NOP2/FMU SUN DOMAIN-CONTAINING"/>
    <property type="match status" value="1"/>
</dbReference>
<dbReference type="GO" id="GO:0008173">
    <property type="term" value="F:RNA methyltransferase activity"/>
    <property type="evidence" value="ECO:0007669"/>
    <property type="project" value="InterPro"/>
</dbReference>
<keyword evidence="5 11" id="KW-0949">S-adenosyl-L-methionine</keyword>
<keyword evidence="4 11" id="KW-0808">Transferase</keyword>
<dbReference type="Pfam" id="PF01189">
    <property type="entry name" value="Methyltr_RsmB-F"/>
    <property type="match status" value="1"/>
</dbReference>
<comment type="similarity">
    <text evidence="11">Belongs to the class I-like SAM-binding methyltransferase superfamily. RsmB/NOP family.</text>
</comment>
<dbReference type="WBParaSite" id="Pan_g2141.t1">
    <property type="protein sequence ID" value="Pan_g2141.t1"/>
    <property type="gene ID" value="Pan_g2141"/>
</dbReference>
<feature type="domain" description="SAM-dependent MTase RsmB/NOP-type" evidence="12">
    <location>
        <begin position="175"/>
        <end position="476"/>
    </location>
</feature>
<dbReference type="Gene3D" id="6.20.240.40">
    <property type="match status" value="1"/>
</dbReference>
<evidence type="ECO:0000256" key="2">
    <source>
        <dbReference type="ARBA" id="ARBA00022552"/>
    </source>
</evidence>
<feature type="binding site" evidence="11">
    <location>
        <begin position="271"/>
        <end position="277"/>
    </location>
    <ligand>
        <name>S-adenosyl-L-methionine</name>
        <dbReference type="ChEBI" id="CHEBI:59789"/>
    </ligand>
</feature>
<evidence type="ECO:0000256" key="7">
    <source>
        <dbReference type="ARBA" id="ARBA00022946"/>
    </source>
</evidence>
<dbReference type="Proteomes" id="UP000492821">
    <property type="component" value="Unassembled WGS sequence"/>
</dbReference>
<evidence type="ECO:0000256" key="1">
    <source>
        <dbReference type="ARBA" id="ARBA00004173"/>
    </source>
</evidence>
<keyword evidence="6 11" id="KW-0694">RNA-binding</keyword>
<dbReference type="Gene3D" id="3.40.50.150">
    <property type="entry name" value="Vaccinia Virus protein VP39"/>
    <property type="match status" value="1"/>
</dbReference>
<dbReference type="GO" id="GO:0031167">
    <property type="term" value="P:rRNA methylation"/>
    <property type="evidence" value="ECO:0007669"/>
    <property type="project" value="TreeGrafter"/>
</dbReference>
<dbReference type="GO" id="GO:0003723">
    <property type="term" value="F:RNA binding"/>
    <property type="evidence" value="ECO:0007669"/>
    <property type="project" value="UniProtKB-UniRule"/>
</dbReference>
<dbReference type="InterPro" id="IPR023267">
    <property type="entry name" value="RCMT"/>
</dbReference>
<dbReference type="InterPro" id="IPR049560">
    <property type="entry name" value="MeTrfase_RsmB-F_NOP2_cat"/>
</dbReference>
<dbReference type="PANTHER" id="PTHR22808:SF3">
    <property type="entry name" value="5-METHYLCYTOSINE RRNA METHYLTRANSFERASE NSUN4"/>
    <property type="match status" value="1"/>
</dbReference>
<evidence type="ECO:0000313" key="14">
    <source>
        <dbReference type="WBParaSite" id="Pan_g2141.t1"/>
    </source>
</evidence>
<evidence type="ECO:0000256" key="6">
    <source>
        <dbReference type="ARBA" id="ARBA00022884"/>
    </source>
</evidence>
<evidence type="ECO:0000259" key="12">
    <source>
        <dbReference type="PROSITE" id="PS51686"/>
    </source>
</evidence>
<keyword evidence="13" id="KW-1185">Reference proteome</keyword>
<keyword evidence="2" id="KW-0698">rRNA processing</keyword>
<feature type="binding site" evidence="11">
    <location>
        <position position="346"/>
    </location>
    <ligand>
        <name>S-adenosyl-L-methionine</name>
        <dbReference type="ChEBI" id="CHEBI:59789"/>
    </ligand>
</feature>
<evidence type="ECO:0000256" key="9">
    <source>
        <dbReference type="ARBA" id="ARBA00042050"/>
    </source>
</evidence>
<name>A0A7E4VIT1_PANRE</name>
<feature type="binding site" evidence="11">
    <location>
        <position position="327"/>
    </location>
    <ligand>
        <name>S-adenosyl-L-methionine</name>
        <dbReference type="ChEBI" id="CHEBI:59789"/>
    </ligand>
</feature>
<feature type="binding site" evidence="11">
    <location>
        <position position="294"/>
    </location>
    <ligand>
        <name>S-adenosyl-L-methionine</name>
        <dbReference type="ChEBI" id="CHEBI:59789"/>
    </ligand>
</feature>
<dbReference type="PRINTS" id="PR02008">
    <property type="entry name" value="RCMTFAMILY"/>
</dbReference>
<evidence type="ECO:0000256" key="3">
    <source>
        <dbReference type="ARBA" id="ARBA00022603"/>
    </source>
</evidence>
<evidence type="ECO:0000256" key="4">
    <source>
        <dbReference type="ARBA" id="ARBA00022679"/>
    </source>
</evidence>
<protein>
    <recommendedName>
        <fullName evidence="9">NOL1/NOP2/Sun domain family member 4</fullName>
    </recommendedName>
</protein>
<proteinExistence type="inferred from homology"/>
<evidence type="ECO:0000256" key="8">
    <source>
        <dbReference type="ARBA" id="ARBA00023128"/>
    </source>
</evidence>
<accession>A0A7E4VIT1</accession>
<dbReference type="PROSITE" id="PS51686">
    <property type="entry name" value="SAM_MT_RSMB_NOP"/>
    <property type="match status" value="1"/>
</dbReference>
<evidence type="ECO:0000256" key="11">
    <source>
        <dbReference type="PROSITE-ProRule" id="PRU01023"/>
    </source>
</evidence>
<evidence type="ECO:0000313" key="13">
    <source>
        <dbReference type="Proteomes" id="UP000492821"/>
    </source>
</evidence>
<dbReference type="InterPro" id="IPR029063">
    <property type="entry name" value="SAM-dependent_MTases_sf"/>
</dbReference>
<evidence type="ECO:0000256" key="10">
    <source>
        <dbReference type="ARBA" id="ARBA00049302"/>
    </source>
</evidence>
<dbReference type="InterPro" id="IPR001678">
    <property type="entry name" value="MeTrfase_RsmB-F_NOP2_dom"/>
</dbReference>
<comment type="subcellular location">
    <subcellularLocation>
        <location evidence="1">Mitochondrion</location>
    </subcellularLocation>
</comment>
<evidence type="ECO:0000256" key="5">
    <source>
        <dbReference type="ARBA" id="ARBA00022691"/>
    </source>
</evidence>
<dbReference type="AlphaFoldDB" id="A0A7E4VIT1"/>
<sequence length="477" mass="53008">MLRISPVRCIHATTVRGKMARFKPKIARSKPVKTPSTLALDNFDFYYGPLFGDQWPSIRLGLLTPNKFVAVLNRFSMDAEVNAQILKDLGTTNIMDHLVGGKTADSKVIEAKKAAILGKPLVDAHGDVYTEEEAFGAAKVVEEGEKTEEQLEMRLEGGIHEFKEPSETYTMGQLNVKTDGEPEVFDSRRQLSKLEVTGVERFSGNMLRKDDFIMYPRDLGLYAYPRGSLLDFPGPIKDKNQISSWWLLDGGSVLPVLALDLQPTDNVLDMCSAPGGKSLLIAQTGLFDKLTCNDAKMARIGQLRRGLSMYIPPEAPEAQRIVIKRRDASNLEHWSDENCFDKVLVDAPCTTDRLAVNQDDGNLFAPSMTQERLNLPQLQVKLLVNALRSLKINGSVVYSTCSLSPMQNDAVVENAAVIAEQQFGIKVVEKGLTQLQNHLLPSGLYRFALNCQRGLLVVPHIASNFGPMYICKLQRLR</sequence>
<keyword evidence="3 11" id="KW-0489">Methyltransferase</keyword>
<reference evidence="14" key="2">
    <citation type="submission" date="2020-10" db="UniProtKB">
        <authorList>
            <consortium name="WormBaseParasite"/>
        </authorList>
    </citation>
    <scope>IDENTIFICATION</scope>
</reference>
<dbReference type="GO" id="GO:0005762">
    <property type="term" value="C:mitochondrial large ribosomal subunit"/>
    <property type="evidence" value="ECO:0007669"/>
    <property type="project" value="TreeGrafter"/>
</dbReference>
<dbReference type="SUPFAM" id="SSF53335">
    <property type="entry name" value="S-adenosyl-L-methionine-dependent methyltransferases"/>
    <property type="match status" value="1"/>
</dbReference>
<comment type="catalytic activity">
    <reaction evidence="10">
        <text>a cytidine in rRNA + S-adenosyl-L-methionine = a 5-methylcytidine in rRNA + S-adenosyl-L-homocysteine + H(+)</text>
        <dbReference type="Rhea" id="RHEA:61484"/>
        <dbReference type="Rhea" id="RHEA-COMP:15836"/>
        <dbReference type="Rhea" id="RHEA-COMP:15837"/>
        <dbReference type="ChEBI" id="CHEBI:15378"/>
        <dbReference type="ChEBI" id="CHEBI:57856"/>
        <dbReference type="ChEBI" id="CHEBI:59789"/>
        <dbReference type="ChEBI" id="CHEBI:74483"/>
        <dbReference type="ChEBI" id="CHEBI:82748"/>
    </reaction>
</comment>
<keyword evidence="7" id="KW-0809">Transit peptide</keyword>
<reference evidence="13" key="1">
    <citation type="journal article" date="2013" name="Genetics">
        <title>The draft genome and transcriptome of Panagrellus redivivus are shaped by the harsh demands of a free-living lifestyle.</title>
        <authorList>
            <person name="Srinivasan J."/>
            <person name="Dillman A.R."/>
            <person name="Macchietto M.G."/>
            <person name="Heikkinen L."/>
            <person name="Lakso M."/>
            <person name="Fracchia K.M."/>
            <person name="Antoshechkin I."/>
            <person name="Mortazavi A."/>
            <person name="Wong G."/>
            <person name="Sternberg P.W."/>
        </authorList>
    </citation>
    <scope>NUCLEOTIDE SEQUENCE [LARGE SCALE GENOMIC DNA]</scope>
    <source>
        <strain evidence="13">MT8872</strain>
    </source>
</reference>